<proteinExistence type="predicted"/>
<evidence type="ECO:0008006" key="5">
    <source>
        <dbReference type="Google" id="ProtNLM"/>
    </source>
</evidence>
<dbReference type="AlphaFoldDB" id="A0A807LBX4"/>
<evidence type="ECO:0000313" key="4">
    <source>
        <dbReference type="Proteomes" id="UP000187148"/>
    </source>
</evidence>
<gene>
    <name evidence="3" type="ORF">BWI95_02880</name>
</gene>
<dbReference type="PANTHER" id="PTHR35149:SF2">
    <property type="entry name" value="DUF262 DOMAIN-CONTAINING PROTEIN"/>
    <property type="match status" value="1"/>
</dbReference>
<dbReference type="RefSeq" id="WP_076768979.1">
    <property type="nucleotide sequence ID" value="NZ_CP019445.1"/>
</dbReference>
<keyword evidence="4" id="KW-1185">Reference proteome</keyword>
<dbReference type="EMBL" id="CP019445">
    <property type="protein sequence ID" value="APZ04086.1"/>
    <property type="molecule type" value="Genomic_DNA"/>
</dbReference>
<dbReference type="Proteomes" id="UP000187148">
    <property type="component" value="Chromosome"/>
</dbReference>
<dbReference type="PANTHER" id="PTHR35149">
    <property type="entry name" value="SLL5132 PROTEIN"/>
    <property type="match status" value="1"/>
</dbReference>
<name>A0A807LBX4_9ENTR</name>
<dbReference type="Pfam" id="PF03235">
    <property type="entry name" value="GmrSD_N"/>
    <property type="match status" value="1"/>
</dbReference>
<feature type="domain" description="GmrSD restriction endonucleases C-terminal" evidence="2">
    <location>
        <begin position="448"/>
        <end position="576"/>
    </location>
</feature>
<evidence type="ECO:0000259" key="1">
    <source>
        <dbReference type="Pfam" id="PF03235"/>
    </source>
</evidence>
<accession>A0A807LBX4</accession>
<dbReference type="InterPro" id="IPR004919">
    <property type="entry name" value="GmrSD_N"/>
</dbReference>
<organism evidence="3 4">
    <name type="scientific">Kosakonia cowanii JCM 10956 = DSM 18146</name>
    <dbReference type="NCBI Taxonomy" id="1300165"/>
    <lineage>
        <taxon>Bacteria</taxon>
        <taxon>Pseudomonadati</taxon>
        <taxon>Pseudomonadota</taxon>
        <taxon>Gammaproteobacteria</taxon>
        <taxon>Enterobacterales</taxon>
        <taxon>Enterobacteriaceae</taxon>
        <taxon>Kosakonia</taxon>
    </lineage>
</organism>
<dbReference type="Pfam" id="PF07510">
    <property type="entry name" value="GmrSD_C"/>
    <property type="match status" value="1"/>
</dbReference>
<dbReference type="InterPro" id="IPR011089">
    <property type="entry name" value="GmrSD_C"/>
</dbReference>
<reference evidence="3 4" key="1">
    <citation type="submission" date="2017-01" db="EMBL/GenBank/DDBJ databases">
        <authorList>
            <person name="Cao J.-M."/>
        </authorList>
    </citation>
    <scope>NUCLEOTIDE SEQUENCE [LARGE SCALE GENOMIC DNA]</scope>
    <source>
        <strain evidence="3 4">888-76</strain>
    </source>
</reference>
<evidence type="ECO:0000259" key="2">
    <source>
        <dbReference type="Pfam" id="PF07510"/>
    </source>
</evidence>
<sequence length="587" mass="67402">MNITPESKSLEKILTGLETKYIVPDYQRDYSWSVNEVETLWDDIVISHKQQSEYFMGTIVLKKHAKDSDLFDIVDGQQRLATFSILFYVLACLGESFPVNPDILKDVERNNSSMELSAKIAKIARARLREPSEPDNYYLKLNKKNNELFESIIRDEGKDTFPVDESKFKVNKSDGRLIKTKKTFNKKINGDFTGKNALQEIYSTLIHVVKKLKFITIEVENDYDAFLLFESLNSKGMDLSVADLLKNKILMKGGGSEEKNETILDNWETMISAVESSRLSPVDFLRVYWEAIQGTNITKKELYKNIGAHIDSATDILLFSKDLKDTAIDFSNYASSDLCFPSCINLSSKDDFLKYCGEINTLKYTTCLPLLMYSYNSRRDLVTLLAKLSLSFLFRWITICDYSVGGAKKVFDEVIKRLSTKADVANAIEPFFSHDDKVGDDAFIMAMRQYKAQDNQIAKYILSKCYLYDNKNQSIPNYNEVHLEHVLPQNSTHWEKDSKFILPYGTFAKDYIYSLGNLTLLHKQINQSIKNKIFSEKINHYSDSIFPETKEIYKLSEVGGYWGVDIIEERGTRLANKAPSIWPLSYP</sequence>
<protein>
    <recommendedName>
        <fullName evidence="5">DUF262 domain-containing protein</fullName>
    </recommendedName>
</protein>
<feature type="domain" description="GmrSD restriction endonucleases N-terminal" evidence="1">
    <location>
        <begin position="11"/>
        <end position="249"/>
    </location>
</feature>
<dbReference type="KEGG" id="kco:BWI95_02880"/>
<evidence type="ECO:0000313" key="3">
    <source>
        <dbReference type="EMBL" id="APZ04086.1"/>
    </source>
</evidence>